<dbReference type="PROSITE" id="PS51257">
    <property type="entry name" value="PROKAR_LIPOPROTEIN"/>
    <property type="match status" value="1"/>
</dbReference>
<organism evidence="1 2">
    <name type="scientific">Batillaria attramentaria</name>
    <dbReference type="NCBI Taxonomy" id="370345"/>
    <lineage>
        <taxon>Eukaryota</taxon>
        <taxon>Metazoa</taxon>
        <taxon>Spiralia</taxon>
        <taxon>Lophotrochozoa</taxon>
        <taxon>Mollusca</taxon>
        <taxon>Gastropoda</taxon>
        <taxon>Caenogastropoda</taxon>
        <taxon>Sorbeoconcha</taxon>
        <taxon>Cerithioidea</taxon>
        <taxon>Batillariidae</taxon>
        <taxon>Batillaria</taxon>
    </lineage>
</organism>
<accession>A0ABD0JHU6</accession>
<evidence type="ECO:0000313" key="1">
    <source>
        <dbReference type="EMBL" id="KAK7473987.1"/>
    </source>
</evidence>
<name>A0ABD0JHU6_9CAEN</name>
<dbReference type="Proteomes" id="UP001519460">
    <property type="component" value="Unassembled WGS sequence"/>
</dbReference>
<keyword evidence="2" id="KW-1185">Reference proteome</keyword>
<dbReference type="EMBL" id="JACVVK020000451">
    <property type="protein sequence ID" value="KAK7473987.1"/>
    <property type="molecule type" value="Genomic_DNA"/>
</dbReference>
<comment type="caution">
    <text evidence="1">The sequence shown here is derived from an EMBL/GenBank/DDBJ whole genome shotgun (WGS) entry which is preliminary data.</text>
</comment>
<gene>
    <name evidence="1" type="ORF">BaRGS_00034756</name>
</gene>
<proteinExistence type="predicted"/>
<dbReference type="AlphaFoldDB" id="A0ABD0JHU6"/>
<evidence type="ECO:0008006" key="3">
    <source>
        <dbReference type="Google" id="ProtNLM"/>
    </source>
</evidence>
<evidence type="ECO:0000313" key="2">
    <source>
        <dbReference type="Proteomes" id="UP001519460"/>
    </source>
</evidence>
<protein>
    <recommendedName>
        <fullName evidence="3">Secreted protein</fullName>
    </recommendedName>
</protein>
<reference evidence="1 2" key="1">
    <citation type="journal article" date="2023" name="Sci. Data">
        <title>Genome assembly of the Korean intertidal mud-creeper Batillaria attramentaria.</title>
        <authorList>
            <person name="Patra A.K."/>
            <person name="Ho P.T."/>
            <person name="Jun S."/>
            <person name="Lee S.J."/>
            <person name="Kim Y."/>
            <person name="Won Y.J."/>
        </authorList>
    </citation>
    <scope>NUCLEOTIDE SEQUENCE [LARGE SCALE GENOMIC DNA]</scope>
    <source>
        <strain evidence="1">Wonlab-2016</strain>
    </source>
</reference>
<sequence>MADWRRAGVLLCLGRCGENIDRRSTATTSAATLGCFAVPSCSHLTFKTTSASIVLPPHLPTPVAFFRVVDPYIISLSSHPLPLP</sequence>